<evidence type="ECO:0000313" key="1">
    <source>
        <dbReference type="EMBL" id="KAA0165728.1"/>
    </source>
</evidence>
<sequence>MEAAGAHAMGGGATLPALDFYSRAFDPLRALYDPHVVPPRPGAAPLDSVSRCSALLPEWMLPPDLGVKLRKRLEEADSGVRAAVRELANQQARDARESRLAASRRSRLAEEVAERLSHASAGSAAAGSLAVMADRRDRVMVVMTPPACDGDPAAPAGAWIGRASSGAGPGAPADGASGGQALVVWVGTLLLADAQWNLMLGGAMMHLVGRADAGGARAPAPASIDPATGRVQCGRSGALGAKCWRSLTELSHAAQAATAGPDRRQQVVLRGAAVLSVQRL</sequence>
<name>A0A5A8DKJ8_CAFRO</name>
<accession>A0A5A8DKJ8</accession>
<dbReference type="EMBL" id="VLTM01000011">
    <property type="protein sequence ID" value="KAA0165728.1"/>
    <property type="molecule type" value="Genomic_DNA"/>
</dbReference>
<dbReference type="Proteomes" id="UP000325113">
    <property type="component" value="Unassembled WGS sequence"/>
</dbReference>
<proteinExistence type="predicted"/>
<protein>
    <submittedName>
        <fullName evidence="1">Uncharacterized protein</fullName>
    </submittedName>
</protein>
<gene>
    <name evidence="1" type="ORF">FNF31_01705</name>
</gene>
<organism evidence="1 2">
    <name type="scientific">Cafeteria roenbergensis</name>
    <name type="common">Marine flagellate</name>
    <dbReference type="NCBI Taxonomy" id="33653"/>
    <lineage>
        <taxon>Eukaryota</taxon>
        <taxon>Sar</taxon>
        <taxon>Stramenopiles</taxon>
        <taxon>Bigyra</taxon>
        <taxon>Opalozoa</taxon>
        <taxon>Bicosoecida</taxon>
        <taxon>Cafeteriaceae</taxon>
        <taxon>Cafeteria</taxon>
    </lineage>
</organism>
<evidence type="ECO:0000313" key="2">
    <source>
        <dbReference type="Proteomes" id="UP000325113"/>
    </source>
</evidence>
<reference evidence="1 2" key="1">
    <citation type="submission" date="2019-07" db="EMBL/GenBank/DDBJ databases">
        <title>Genomes of Cafeteria roenbergensis.</title>
        <authorList>
            <person name="Fischer M.G."/>
            <person name="Hackl T."/>
            <person name="Roman M."/>
        </authorList>
    </citation>
    <scope>NUCLEOTIDE SEQUENCE [LARGE SCALE GENOMIC DNA]</scope>
    <source>
        <strain evidence="1 2">Cflag</strain>
    </source>
</reference>
<comment type="caution">
    <text evidence="1">The sequence shown here is derived from an EMBL/GenBank/DDBJ whole genome shotgun (WGS) entry which is preliminary data.</text>
</comment>
<dbReference type="AlphaFoldDB" id="A0A5A8DKJ8"/>